<evidence type="ECO:0008006" key="5">
    <source>
        <dbReference type="Google" id="ProtNLM"/>
    </source>
</evidence>
<dbReference type="GO" id="GO:0006353">
    <property type="term" value="P:DNA-templated transcription termination"/>
    <property type="evidence" value="ECO:0007669"/>
    <property type="project" value="UniProtKB-KW"/>
</dbReference>
<organism evidence="4">
    <name type="scientific">Sesamum angustifolium</name>
    <dbReference type="NCBI Taxonomy" id="2727405"/>
    <lineage>
        <taxon>Eukaryota</taxon>
        <taxon>Viridiplantae</taxon>
        <taxon>Streptophyta</taxon>
        <taxon>Embryophyta</taxon>
        <taxon>Tracheophyta</taxon>
        <taxon>Spermatophyta</taxon>
        <taxon>Magnoliopsida</taxon>
        <taxon>eudicotyledons</taxon>
        <taxon>Gunneridae</taxon>
        <taxon>Pentapetalae</taxon>
        <taxon>asterids</taxon>
        <taxon>lamiids</taxon>
        <taxon>Lamiales</taxon>
        <taxon>Pedaliaceae</taxon>
        <taxon>Sesamum</taxon>
    </lineage>
</organism>
<evidence type="ECO:0000256" key="2">
    <source>
        <dbReference type="ARBA" id="ARBA00022472"/>
    </source>
</evidence>
<dbReference type="AlphaFoldDB" id="A0AAW2P173"/>
<dbReference type="Pfam" id="PF02536">
    <property type="entry name" value="mTERF"/>
    <property type="match status" value="1"/>
</dbReference>
<gene>
    <name evidence="4" type="ORF">Sangu_1097700</name>
</gene>
<dbReference type="SMART" id="SM00733">
    <property type="entry name" value="Mterf"/>
    <property type="match status" value="6"/>
</dbReference>
<comment type="caution">
    <text evidence="4">The sequence shown here is derived from an EMBL/GenBank/DDBJ whole genome shotgun (WGS) entry which is preliminary data.</text>
</comment>
<dbReference type="PANTHER" id="PTHR13068:SF166">
    <property type="entry name" value="TRANSCRIPTION TERMINATION FACTOR MTERF15, MITOCHONDRIAL-LIKE"/>
    <property type="match status" value="1"/>
</dbReference>
<comment type="similarity">
    <text evidence="1">Belongs to the mTERF family.</text>
</comment>
<sequence>MLNSICRFWFRTNFSSTGVVSPFYGKLCPLQLKLFSSAATPSWSFAKRDSFSANYLMKTWGLSREKAFSAAKHLNIESTEKPDSVIAFLKNRGFTTEQIRNMVRRFPYIIVSDPEKTLFPKIEFFLSLGISDIEVAKIFMAAPGIFKRSLEKHIIPSYSYIKSLFESNGLNLVSMKKLARILCCDLQHHLLPNVEILREAGVPDKKVIFLVGYQPRVFMVDENRFRKTVEEVKKMGFSPSVWSFILALQVRRSMSKSMWEKKVAIYKKWGWSDDEIIAAFERHPYCMSVSGDKIMAVMDFLVNNMGFDHSLVSKRPQLILYSLEKRIRPRCSVYKILVENGLIKKCSKLSPVVESTEKDFLRKFVMCYEKEVPGLLQLYQERVGNVKVYDK</sequence>
<dbReference type="PANTHER" id="PTHR13068">
    <property type="entry name" value="CGI-12 PROTEIN-RELATED"/>
    <property type="match status" value="1"/>
</dbReference>
<name>A0AAW2P173_9LAMI</name>
<reference evidence="4" key="2">
    <citation type="journal article" date="2024" name="Plant">
        <title>Genomic evolution and insights into agronomic trait innovations of Sesamum species.</title>
        <authorList>
            <person name="Miao H."/>
            <person name="Wang L."/>
            <person name="Qu L."/>
            <person name="Liu H."/>
            <person name="Sun Y."/>
            <person name="Le M."/>
            <person name="Wang Q."/>
            <person name="Wei S."/>
            <person name="Zheng Y."/>
            <person name="Lin W."/>
            <person name="Duan Y."/>
            <person name="Cao H."/>
            <person name="Xiong S."/>
            <person name="Wang X."/>
            <person name="Wei L."/>
            <person name="Li C."/>
            <person name="Ma Q."/>
            <person name="Ju M."/>
            <person name="Zhao R."/>
            <person name="Li G."/>
            <person name="Mu C."/>
            <person name="Tian Q."/>
            <person name="Mei H."/>
            <person name="Zhang T."/>
            <person name="Gao T."/>
            <person name="Zhang H."/>
        </authorList>
    </citation>
    <scope>NUCLEOTIDE SEQUENCE</scope>
    <source>
        <strain evidence="4">G01</strain>
    </source>
</reference>
<accession>A0AAW2P173</accession>
<dbReference type="FunFam" id="1.25.70.10:FF:000001">
    <property type="entry name" value="Mitochondrial transcription termination factor-like"/>
    <property type="match status" value="1"/>
</dbReference>
<evidence type="ECO:0000256" key="1">
    <source>
        <dbReference type="ARBA" id="ARBA00007692"/>
    </source>
</evidence>
<keyword evidence="2" id="KW-0804">Transcription</keyword>
<dbReference type="InterPro" id="IPR038538">
    <property type="entry name" value="MTERF_sf"/>
</dbReference>
<protein>
    <recommendedName>
        <fullName evidence="5">Mitochondrial transcription termination factor family protein</fullName>
    </recommendedName>
</protein>
<evidence type="ECO:0000256" key="3">
    <source>
        <dbReference type="ARBA" id="ARBA00022946"/>
    </source>
</evidence>
<dbReference type="InterPro" id="IPR003690">
    <property type="entry name" value="MTERF"/>
</dbReference>
<keyword evidence="3" id="KW-0809">Transit peptide</keyword>
<proteinExistence type="inferred from homology"/>
<evidence type="ECO:0000313" key="4">
    <source>
        <dbReference type="EMBL" id="KAL0348699.1"/>
    </source>
</evidence>
<keyword evidence="2" id="KW-0805">Transcription regulation</keyword>
<dbReference type="EMBL" id="JACGWK010000006">
    <property type="protein sequence ID" value="KAL0348699.1"/>
    <property type="molecule type" value="Genomic_DNA"/>
</dbReference>
<dbReference type="Gene3D" id="1.25.70.10">
    <property type="entry name" value="Transcription termination factor 3, mitochondrial"/>
    <property type="match status" value="1"/>
</dbReference>
<dbReference type="GO" id="GO:0003676">
    <property type="term" value="F:nucleic acid binding"/>
    <property type="evidence" value="ECO:0007669"/>
    <property type="project" value="InterPro"/>
</dbReference>
<keyword evidence="2" id="KW-0806">Transcription termination</keyword>
<reference evidence="4" key="1">
    <citation type="submission" date="2020-06" db="EMBL/GenBank/DDBJ databases">
        <authorList>
            <person name="Li T."/>
            <person name="Hu X."/>
            <person name="Zhang T."/>
            <person name="Song X."/>
            <person name="Zhang H."/>
            <person name="Dai N."/>
            <person name="Sheng W."/>
            <person name="Hou X."/>
            <person name="Wei L."/>
        </authorList>
    </citation>
    <scope>NUCLEOTIDE SEQUENCE</scope>
    <source>
        <strain evidence="4">G01</strain>
        <tissue evidence="4">Leaf</tissue>
    </source>
</reference>